<reference evidence="5 6" key="1">
    <citation type="submission" date="2018-05" db="EMBL/GenBank/DDBJ databases">
        <title>Chitinophaga sp. K3CV102501T nov., isolated from isolated from a monsoon evergreen broad-leaved forest soil.</title>
        <authorList>
            <person name="Lv Y."/>
        </authorList>
    </citation>
    <scope>NUCLEOTIDE SEQUENCE [LARGE SCALE GENOMIC DNA]</scope>
    <source>
        <strain evidence="5 6">GDMCC 1.1325</strain>
    </source>
</reference>
<evidence type="ECO:0000313" key="6">
    <source>
        <dbReference type="Proteomes" id="UP000253410"/>
    </source>
</evidence>
<protein>
    <recommendedName>
        <fullName evidence="4">Bacterial surface antigen (D15) domain-containing protein</fullName>
    </recommendedName>
</protein>
<comment type="subcellular location">
    <subcellularLocation>
        <location evidence="1">Membrane</location>
    </subcellularLocation>
</comment>
<proteinExistence type="predicted"/>
<dbReference type="Pfam" id="PF01103">
    <property type="entry name" value="Omp85"/>
    <property type="match status" value="1"/>
</dbReference>
<dbReference type="GO" id="GO:0019867">
    <property type="term" value="C:outer membrane"/>
    <property type="evidence" value="ECO:0007669"/>
    <property type="project" value="InterPro"/>
</dbReference>
<gene>
    <name evidence="5" type="ORF">DF182_24090</name>
</gene>
<organism evidence="5 6">
    <name type="scientific">Chitinophaga flava</name>
    <dbReference type="NCBI Taxonomy" id="2259036"/>
    <lineage>
        <taxon>Bacteria</taxon>
        <taxon>Pseudomonadati</taxon>
        <taxon>Bacteroidota</taxon>
        <taxon>Chitinophagia</taxon>
        <taxon>Chitinophagales</taxon>
        <taxon>Chitinophagaceae</taxon>
        <taxon>Chitinophaga</taxon>
    </lineage>
</organism>
<dbReference type="OrthoDB" id="9771071at2"/>
<dbReference type="Gene3D" id="2.40.160.50">
    <property type="entry name" value="membrane protein fhac: a member of the omp85/tpsb transporter family"/>
    <property type="match status" value="1"/>
</dbReference>
<feature type="signal peptide" evidence="3">
    <location>
        <begin position="1"/>
        <end position="24"/>
    </location>
</feature>
<dbReference type="AlphaFoldDB" id="A0A365XTA8"/>
<keyword evidence="2" id="KW-0472">Membrane</keyword>
<feature type="domain" description="Bacterial surface antigen (D15)" evidence="4">
    <location>
        <begin position="124"/>
        <end position="389"/>
    </location>
</feature>
<feature type="chain" id="PRO_5016859301" description="Bacterial surface antigen (D15) domain-containing protein" evidence="3">
    <location>
        <begin position="25"/>
        <end position="389"/>
    </location>
</feature>
<sequence>MTGIHMIRKLLLLLFVGCSYKALAQQDTVPRSGTDTTVHNGLYQRILHYLQHTNEERKHKKVDLSFIGGPVYTPETSAGIAVMVAAQYRTDRADSLLPVSNVAVFGSVSLTGFYGIGINNTTIFPKDRFRMSIRASFSSRPDKYWGIGYDAGSDKNHYTKYLLLTEKFQSDFSINLSNKFYAGASIHIQNAQARDIDTAGGKPLMQPDNVFGMGIGPFVVYDTRDFIPNPSRGMFARVGYRFYPSFLGNKTVFSKLELQYDWYHRLWRGAIVATDIYAEQQNGDVPWNLLSQAGGTNRLRGYYEGRFRDRNYLTGQAELRQRIYRRSGCVLWVGGGNVFPRFNELSLSETLISYGIGYRWEFKNRVNIRLDYGRGRDQSGFYFGINEVF</sequence>
<comment type="caution">
    <text evidence="5">The sequence shown here is derived from an EMBL/GenBank/DDBJ whole genome shotgun (WGS) entry which is preliminary data.</text>
</comment>
<evidence type="ECO:0000256" key="2">
    <source>
        <dbReference type="ARBA" id="ARBA00023136"/>
    </source>
</evidence>
<evidence type="ECO:0000256" key="1">
    <source>
        <dbReference type="ARBA" id="ARBA00004370"/>
    </source>
</evidence>
<keyword evidence="6" id="KW-1185">Reference proteome</keyword>
<evidence type="ECO:0000313" key="5">
    <source>
        <dbReference type="EMBL" id="RBL89589.1"/>
    </source>
</evidence>
<dbReference type="Proteomes" id="UP000253410">
    <property type="component" value="Unassembled WGS sequence"/>
</dbReference>
<name>A0A365XTA8_9BACT</name>
<keyword evidence="3" id="KW-0732">Signal</keyword>
<dbReference type="EMBL" id="QFFJ01000002">
    <property type="protein sequence ID" value="RBL89589.1"/>
    <property type="molecule type" value="Genomic_DNA"/>
</dbReference>
<dbReference type="InterPro" id="IPR000184">
    <property type="entry name" value="Bac_surfAg_D15"/>
</dbReference>
<accession>A0A365XTA8</accession>
<evidence type="ECO:0000259" key="4">
    <source>
        <dbReference type="Pfam" id="PF01103"/>
    </source>
</evidence>
<evidence type="ECO:0000256" key="3">
    <source>
        <dbReference type="SAM" id="SignalP"/>
    </source>
</evidence>